<dbReference type="InterPro" id="IPR045113">
    <property type="entry name" value="Rpb7-like"/>
</dbReference>
<dbReference type="AlphaFoldDB" id="F0XRN0"/>
<keyword evidence="2 5" id="KW-0240">DNA-directed RNA polymerase</keyword>
<gene>
    <name evidence="8" type="ORF">CMQ_5469</name>
</gene>
<feature type="region of interest" description="Disordered" evidence="6">
    <location>
        <begin position="1"/>
        <end position="59"/>
    </location>
</feature>
<evidence type="ECO:0000256" key="2">
    <source>
        <dbReference type="ARBA" id="ARBA00022478"/>
    </source>
</evidence>
<dbReference type="GO" id="GO:0006352">
    <property type="term" value="P:DNA-templated transcription initiation"/>
    <property type="evidence" value="ECO:0007669"/>
    <property type="project" value="UniProtKB-UniRule"/>
</dbReference>
<evidence type="ECO:0000259" key="7">
    <source>
        <dbReference type="Pfam" id="PF17875"/>
    </source>
</evidence>
<dbReference type="HOGENOM" id="CLU_036411_2_0_1"/>
<dbReference type="FunCoup" id="F0XRN0">
    <property type="interactions" value="244"/>
</dbReference>
<feature type="compositionally biased region" description="Basic and acidic residues" evidence="6">
    <location>
        <begin position="270"/>
        <end position="283"/>
    </location>
</feature>
<accession>F0XRN0</accession>
<comment type="function">
    <text evidence="5">DNA-dependent RNA polymerase which catalyzes the transcription of DNA into RNA using the four ribonucleoside triphosphates as substrates.</text>
</comment>
<name>F0XRN0_GROCL</name>
<keyword evidence="4 5" id="KW-0539">Nucleus</keyword>
<dbReference type="PANTHER" id="PTHR12709">
    <property type="entry name" value="DNA-DIRECTED RNA POLYMERASE II, III"/>
    <property type="match status" value="1"/>
</dbReference>
<protein>
    <recommendedName>
        <fullName evidence="5">DNA-directed RNA polymerase subunit</fullName>
    </recommendedName>
</protein>
<feature type="region of interest" description="Disordered" evidence="6">
    <location>
        <begin position="347"/>
        <end position="394"/>
    </location>
</feature>
<dbReference type="PANTHER" id="PTHR12709:SF5">
    <property type="entry name" value="DNA-DIRECTED RNA POLYMERASE I SUBUNIT RPA43"/>
    <property type="match status" value="1"/>
</dbReference>
<evidence type="ECO:0000313" key="8">
    <source>
        <dbReference type="EMBL" id="EFW99658.1"/>
    </source>
</evidence>
<sequence>MPSVISYERTMDARSPAMLKKRPHDGNSNSPKERKKAKHPKTDQTGSGEGKKKSKKMRFSTEALRVVTEETGVNNTRTGFTEKVTKEQVQTGSKIAEVPKFRFPFFTQTISLWVPLYPVGFDRPISSVADQHLSGLLNHYSPMLGGYLLAYNNVNLSESSVCVDPNNPPTDQSPAVLTSIDEYAVGYGWMTVDVDLFVPSRGAWLEGTVILQNEGSIGVNCWEKFNASIEASRLPRGWKYVDCNGSLDNGHVDKADNGNRGEGDEEKQEDENKNGELEKDKEGQQPLAAHIQTTGHWTDETGMPVKGSISFRIKDFDVGLAGDNGYLAIEGTMLRPEDECRLMMSERDKNRTAKSKRKTRRLPEFSITQFGKDDEEEDETRSLEILKENLAGNS</sequence>
<dbReference type="STRING" id="655863.F0XRN0"/>
<dbReference type="EMBL" id="GL629974">
    <property type="protein sequence ID" value="EFW99658.1"/>
    <property type="molecule type" value="Genomic_DNA"/>
</dbReference>
<evidence type="ECO:0000313" key="9">
    <source>
        <dbReference type="Proteomes" id="UP000007796"/>
    </source>
</evidence>
<dbReference type="InterPro" id="IPR036898">
    <property type="entry name" value="RNA_pol_Rpb7-like_N_sf"/>
</dbReference>
<dbReference type="GO" id="GO:0005736">
    <property type="term" value="C:RNA polymerase I complex"/>
    <property type="evidence" value="ECO:0007669"/>
    <property type="project" value="TreeGrafter"/>
</dbReference>
<dbReference type="Proteomes" id="UP000007796">
    <property type="component" value="Unassembled WGS sequence"/>
</dbReference>
<organism evidence="9">
    <name type="scientific">Grosmannia clavigera (strain kw1407 / UAMH 11150)</name>
    <name type="common">Blue stain fungus</name>
    <name type="synonym">Graphiocladiella clavigera</name>
    <dbReference type="NCBI Taxonomy" id="655863"/>
    <lineage>
        <taxon>Eukaryota</taxon>
        <taxon>Fungi</taxon>
        <taxon>Dikarya</taxon>
        <taxon>Ascomycota</taxon>
        <taxon>Pezizomycotina</taxon>
        <taxon>Sordariomycetes</taxon>
        <taxon>Sordariomycetidae</taxon>
        <taxon>Ophiostomatales</taxon>
        <taxon>Ophiostomataceae</taxon>
        <taxon>Leptographium</taxon>
    </lineage>
</organism>
<dbReference type="InterPro" id="IPR041178">
    <property type="entry name" value="RPA43_OB"/>
</dbReference>
<evidence type="ECO:0000256" key="5">
    <source>
        <dbReference type="RuleBase" id="RU369086"/>
    </source>
</evidence>
<dbReference type="Gene3D" id="3.30.1490.120">
    <property type="entry name" value="RNA polymerase Rpb7-like, N-terminal domain"/>
    <property type="match status" value="1"/>
</dbReference>
<proteinExistence type="predicted"/>
<keyword evidence="3 5" id="KW-0804">Transcription</keyword>
<evidence type="ECO:0000256" key="4">
    <source>
        <dbReference type="ARBA" id="ARBA00023242"/>
    </source>
</evidence>
<evidence type="ECO:0000256" key="1">
    <source>
        <dbReference type="ARBA" id="ARBA00004123"/>
    </source>
</evidence>
<dbReference type="eggNOG" id="KOG4134">
    <property type="taxonomic scope" value="Eukaryota"/>
</dbReference>
<comment type="subcellular location">
    <subcellularLocation>
        <location evidence="1 5">Nucleus</location>
    </subcellularLocation>
</comment>
<dbReference type="InParanoid" id="F0XRN0"/>
<evidence type="ECO:0000256" key="6">
    <source>
        <dbReference type="SAM" id="MobiDB-lite"/>
    </source>
</evidence>
<dbReference type="OrthoDB" id="10250504at2759"/>
<dbReference type="Pfam" id="PF17875">
    <property type="entry name" value="RPA43_OB"/>
    <property type="match status" value="1"/>
</dbReference>
<dbReference type="RefSeq" id="XP_014169141.1">
    <property type="nucleotide sequence ID" value="XM_014313666.1"/>
</dbReference>
<keyword evidence="9" id="KW-1185">Reference proteome</keyword>
<dbReference type="Gene3D" id="2.40.50.1060">
    <property type="match status" value="1"/>
</dbReference>
<feature type="compositionally biased region" description="Basic and acidic residues" evidence="6">
    <location>
        <begin position="250"/>
        <end position="262"/>
    </location>
</feature>
<evidence type="ECO:0000256" key="3">
    <source>
        <dbReference type="ARBA" id="ARBA00023163"/>
    </source>
</evidence>
<reference evidence="8 9" key="1">
    <citation type="journal article" date="2011" name="Proc. Natl. Acad. Sci. U.S.A.">
        <title>Genome and transcriptome analyses of the mountain pine beetle-fungal symbiont Grosmannia clavigera, a lodgepole pine pathogen.</title>
        <authorList>
            <person name="DiGuistini S."/>
            <person name="Wang Y."/>
            <person name="Liao N.Y."/>
            <person name="Taylor G."/>
            <person name="Tanguay P."/>
            <person name="Feau N."/>
            <person name="Henrissat B."/>
            <person name="Chan S.K."/>
            <person name="Hesse-Orce U."/>
            <person name="Alamouti S.M."/>
            <person name="Tsui C.K.M."/>
            <person name="Docking R.T."/>
            <person name="Levasseur A."/>
            <person name="Haridas S."/>
            <person name="Robertson G."/>
            <person name="Birol I."/>
            <person name="Holt R.A."/>
            <person name="Marra M.A."/>
            <person name="Hamelin R.C."/>
            <person name="Hirst M."/>
            <person name="Jones S.J.M."/>
            <person name="Bohlmann J."/>
            <person name="Breuil C."/>
        </authorList>
    </citation>
    <scope>NUCLEOTIDE SEQUENCE [LARGE SCALE GENOMIC DNA]</scope>
    <source>
        <strain evidence="9">kw1407 / UAMH 11150</strain>
    </source>
</reference>
<dbReference type="GeneID" id="25978794"/>
<feature type="domain" description="RPA43 OB" evidence="7">
    <location>
        <begin position="199"/>
        <end position="334"/>
    </location>
</feature>
<dbReference type="GO" id="GO:0006362">
    <property type="term" value="P:transcription elongation by RNA polymerase I"/>
    <property type="evidence" value="ECO:0007669"/>
    <property type="project" value="TreeGrafter"/>
</dbReference>
<feature type="region of interest" description="Disordered" evidence="6">
    <location>
        <begin position="249"/>
        <end position="285"/>
    </location>
</feature>